<reference evidence="1 2" key="1">
    <citation type="journal article" date="2008" name="Proc. Natl. Acad. Sci. U.S.A.">
        <title>Niche adaptation and genome expansion in the chlorophyll d-producing cyanobacterium Acaryochloris marina.</title>
        <authorList>
            <person name="Swingley W.D."/>
            <person name="Chen M."/>
            <person name="Cheung P.C."/>
            <person name="Conrad A.L."/>
            <person name="Dejesa L.C."/>
            <person name="Hao J."/>
            <person name="Honchak B.M."/>
            <person name="Karbach L.E."/>
            <person name="Kurdoglu A."/>
            <person name="Lahiri S."/>
            <person name="Mastrian S.D."/>
            <person name="Miyashita H."/>
            <person name="Page L."/>
            <person name="Ramakrishna P."/>
            <person name="Satoh S."/>
            <person name="Sattley W.M."/>
            <person name="Shimada Y."/>
            <person name="Taylor H.L."/>
            <person name="Tomo T."/>
            <person name="Tsuchiya T."/>
            <person name="Wang Z.T."/>
            <person name="Raymond J."/>
            <person name="Mimuro M."/>
            <person name="Blankenship R.E."/>
            <person name="Touchman J.W."/>
        </authorList>
    </citation>
    <scope>NUCLEOTIDE SEQUENCE [LARGE SCALE GENOMIC DNA]</scope>
    <source>
        <strain evidence="2">MBIC 11017</strain>
        <plasmid evidence="2">Plasmid pREB4</plasmid>
    </source>
</reference>
<dbReference type="KEGG" id="amr:AM1_D0022"/>
<dbReference type="RefSeq" id="WP_012167846.1">
    <property type="nucleotide sequence ID" value="NC_009929.1"/>
</dbReference>
<dbReference type="EMBL" id="CP000841">
    <property type="protein sequence ID" value="ABW32519.1"/>
    <property type="molecule type" value="Genomic_DNA"/>
</dbReference>
<accession>A8ZND3</accession>
<proteinExistence type="predicted"/>
<dbReference type="Proteomes" id="UP000000268">
    <property type="component" value="Plasmid pREB4"/>
</dbReference>
<dbReference type="SUPFAM" id="SSF110849">
    <property type="entry name" value="ParB/Sulfiredoxin"/>
    <property type="match status" value="1"/>
</dbReference>
<dbReference type="HOGENOM" id="CLU_2204269_0_0_3"/>
<evidence type="ECO:0008006" key="3">
    <source>
        <dbReference type="Google" id="ProtNLM"/>
    </source>
</evidence>
<dbReference type="AlphaFoldDB" id="A8ZND3"/>
<keyword evidence="2" id="KW-1185">Reference proteome</keyword>
<evidence type="ECO:0000313" key="1">
    <source>
        <dbReference type="EMBL" id="ABW32519.1"/>
    </source>
</evidence>
<geneLocation type="plasmid" evidence="1 2">
    <name>pREB4</name>
</geneLocation>
<keyword evidence="1" id="KW-0614">Plasmid</keyword>
<name>A8ZND3_ACAM1</name>
<gene>
    <name evidence="1" type="ordered locus">AM1_D0022</name>
</gene>
<protein>
    <recommendedName>
        <fullName evidence="3">ParB/Sulfiredoxin domain-containing protein</fullName>
    </recommendedName>
</protein>
<sequence>MSIHRYDLQLTENLSISKIKIDQEIQVLSKSNDAVISEFAEAMRKGADFPPITVFYDGSEYWLADGFSRIKAKEANGDSYILAEVEFGSRHEAKLYAVVTNTNQKSN</sequence>
<evidence type="ECO:0000313" key="2">
    <source>
        <dbReference type="Proteomes" id="UP000000268"/>
    </source>
</evidence>
<organism evidence="1 2">
    <name type="scientific">Acaryochloris marina (strain MBIC 11017)</name>
    <dbReference type="NCBI Taxonomy" id="329726"/>
    <lineage>
        <taxon>Bacteria</taxon>
        <taxon>Bacillati</taxon>
        <taxon>Cyanobacteriota</taxon>
        <taxon>Cyanophyceae</taxon>
        <taxon>Acaryochloridales</taxon>
        <taxon>Acaryochloridaceae</taxon>
        <taxon>Acaryochloris</taxon>
    </lineage>
</organism>
<dbReference type="InterPro" id="IPR036086">
    <property type="entry name" value="ParB/Sulfiredoxin_sf"/>
</dbReference>
<dbReference type="OrthoDB" id="569300at2"/>